<dbReference type="InterPro" id="IPR001647">
    <property type="entry name" value="HTH_TetR"/>
</dbReference>
<feature type="domain" description="HTH tetR-type" evidence="5">
    <location>
        <begin position="15"/>
        <end position="74"/>
    </location>
</feature>
<dbReference type="AlphaFoldDB" id="A0A1J5QTE1"/>
<proteinExistence type="predicted"/>
<evidence type="ECO:0000259" key="5">
    <source>
        <dbReference type="PROSITE" id="PS50977"/>
    </source>
</evidence>
<keyword evidence="2" id="KW-0238">DNA-binding</keyword>
<dbReference type="GO" id="GO:0003700">
    <property type="term" value="F:DNA-binding transcription factor activity"/>
    <property type="evidence" value="ECO:0007669"/>
    <property type="project" value="TreeGrafter"/>
</dbReference>
<evidence type="ECO:0000313" key="6">
    <source>
        <dbReference type="EMBL" id="OIQ86610.1"/>
    </source>
</evidence>
<organism evidence="6">
    <name type="scientific">mine drainage metagenome</name>
    <dbReference type="NCBI Taxonomy" id="410659"/>
    <lineage>
        <taxon>unclassified sequences</taxon>
        <taxon>metagenomes</taxon>
        <taxon>ecological metagenomes</taxon>
    </lineage>
</organism>
<dbReference type="InterPro" id="IPR041484">
    <property type="entry name" value="TetR_C_25"/>
</dbReference>
<dbReference type="PROSITE" id="PS01081">
    <property type="entry name" value="HTH_TETR_1"/>
    <property type="match status" value="1"/>
</dbReference>
<name>A0A1J5QTE1_9ZZZZ</name>
<sequence>MRTAAVPEGPSSSDLTARARIREVAIECFAEEGFGVSMRTLAARADVSLGLITHHFGSKAALRTECDAEVLRRYHALKTEAIADPSGYLLARLTAPGTAVSILVYILRAIHAGGRPARVFLDSLVEHARAVMAESVASGLVRASRDEEARLRYLIYQAMGALLVQFLTTPELTPDEFVASLRDGRSDTILPVLELYTEGLLTSRAMLDDYVSYLWQPPSAPSDPELAPEPAPAPARTAPSAPPPPTA</sequence>
<protein>
    <submittedName>
        <fullName evidence="6">Bacterial regulatory protein, tetR family</fullName>
    </submittedName>
</protein>
<dbReference type="PROSITE" id="PS50977">
    <property type="entry name" value="HTH_TETR_2"/>
    <property type="match status" value="1"/>
</dbReference>
<evidence type="ECO:0000256" key="2">
    <source>
        <dbReference type="ARBA" id="ARBA00023125"/>
    </source>
</evidence>
<evidence type="ECO:0000256" key="4">
    <source>
        <dbReference type="SAM" id="MobiDB-lite"/>
    </source>
</evidence>
<dbReference type="InterPro" id="IPR050109">
    <property type="entry name" value="HTH-type_TetR-like_transc_reg"/>
</dbReference>
<evidence type="ECO:0000256" key="1">
    <source>
        <dbReference type="ARBA" id="ARBA00023015"/>
    </source>
</evidence>
<evidence type="ECO:0000256" key="3">
    <source>
        <dbReference type="ARBA" id="ARBA00023163"/>
    </source>
</evidence>
<dbReference type="InterPro" id="IPR023772">
    <property type="entry name" value="DNA-bd_HTH_TetR-type_CS"/>
</dbReference>
<keyword evidence="3" id="KW-0804">Transcription</keyword>
<dbReference type="EMBL" id="MLJW01000469">
    <property type="protein sequence ID" value="OIQ86610.1"/>
    <property type="molecule type" value="Genomic_DNA"/>
</dbReference>
<accession>A0A1J5QTE1</accession>
<dbReference type="PANTHER" id="PTHR30055">
    <property type="entry name" value="HTH-TYPE TRANSCRIPTIONAL REGULATOR RUTR"/>
    <property type="match status" value="1"/>
</dbReference>
<dbReference type="Pfam" id="PF17933">
    <property type="entry name" value="TetR_C_25"/>
    <property type="match status" value="1"/>
</dbReference>
<feature type="region of interest" description="Disordered" evidence="4">
    <location>
        <begin position="218"/>
        <end position="247"/>
    </location>
</feature>
<reference evidence="6" key="1">
    <citation type="submission" date="2016-10" db="EMBL/GenBank/DDBJ databases">
        <title>Sequence of Gallionella enrichment culture.</title>
        <authorList>
            <person name="Poehlein A."/>
            <person name="Muehling M."/>
            <person name="Daniel R."/>
        </authorList>
    </citation>
    <scope>NUCLEOTIDE SEQUENCE</scope>
</reference>
<dbReference type="SUPFAM" id="SSF46689">
    <property type="entry name" value="Homeodomain-like"/>
    <property type="match status" value="1"/>
</dbReference>
<dbReference type="GO" id="GO:0000976">
    <property type="term" value="F:transcription cis-regulatory region binding"/>
    <property type="evidence" value="ECO:0007669"/>
    <property type="project" value="TreeGrafter"/>
</dbReference>
<dbReference type="InterPro" id="IPR009057">
    <property type="entry name" value="Homeodomain-like_sf"/>
</dbReference>
<dbReference type="Pfam" id="PF00440">
    <property type="entry name" value="TetR_N"/>
    <property type="match status" value="1"/>
</dbReference>
<comment type="caution">
    <text evidence="6">The sequence shown here is derived from an EMBL/GenBank/DDBJ whole genome shotgun (WGS) entry which is preliminary data.</text>
</comment>
<dbReference type="Gene3D" id="1.10.357.10">
    <property type="entry name" value="Tetracycline Repressor, domain 2"/>
    <property type="match status" value="1"/>
</dbReference>
<dbReference type="PRINTS" id="PR00455">
    <property type="entry name" value="HTHTETR"/>
</dbReference>
<dbReference type="PANTHER" id="PTHR30055:SF234">
    <property type="entry name" value="HTH-TYPE TRANSCRIPTIONAL REGULATOR BETI"/>
    <property type="match status" value="1"/>
</dbReference>
<gene>
    <name evidence="6" type="ORF">GALL_315420</name>
</gene>
<keyword evidence="1" id="KW-0805">Transcription regulation</keyword>